<sequence length="259" mass="28367">MKDPYLISSLGKALSVIDLFTEQPTWSLAELAAKLDTSKPTIFRILHTFEDSGYLSKDVDTGRYHLGMRFYALGNSAIRNEQLSWQAYAPLQELATQTGETVYVGILFGGEAVCVQLVDGSATVRMHSFIGKRSPAHASTLGKVILAHLPSADVDDFLQQYGMKAYTPNTITEPESFKQELRRIFEDGFAIDNEELELGLSCVGAPVSDNTGRVFATIAVSAPVSRMGAQQIVKLVPMVQQTARQISRLLGSPVLHENT</sequence>
<dbReference type="InterPro" id="IPR036390">
    <property type="entry name" value="WH_DNA-bd_sf"/>
</dbReference>
<keyword evidence="1" id="KW-0805">Transcription regulation</keyword>
<comment type="caution">
    <text evidence="6">The sequence shown here is derived from an EMBL/GenBank/DDBJ whole genome shotgun (WGS) entry which is preliminary data.</text>
</comment>
<dbReference type="PANTHER" id="PTHR30136:SF35">
    <property type="entry name" value="HTH-TYPE TRANSCRIPTIONAL REGULATOR RV1719"/>
    <property type="match status" value="1"/>
</dbReference>
<dbReference type="OrthoDB" id="6057486at2"/>
<protein>
    <submittedName>
        <fullName evidence="6">IclR family transcriptional regulator</fullName>
    </submittedName>
</protein>
<evidence type="ECO:0000259" key="5">
    <source>
        <dbReference type="PROSITE" id="PS51078"/>
    </source>
</evidence>
<dbReference type="Pfam" id="PF09339">
    <property type="entry name" value="HTH_IclR"/>
    <property type="match status" value="1"/>
</dbReference>
<dbReference type="Pfam" id="PF01614">
    <property type="entry name" value="IclR_C"/>
    <property type="match status" value="1"/>
</dbReference>
<evidence type="ECO:0000256" key="1">
    <source>
        <dbReference type="ARBA" id="ARBA00023015"/>
    </source>
</evidence>
<evidence type="ECO:0000313" key="6">
    <source>
        <dbReference type="EMBL" id="KAA0969075.1"/>
    </source>
</evidence>
<accession>A0A5B0DSW1</accession>
<evidence type="ECO:0000256" key="2">
    <source>
        <dbReference type="ARBA" id="ARBA00023125"/>
    </source>
</evidence>
<dbReference type="GO" id="GO:0045892">
    <property type="term" value="P:negative regulation of DNA-templated transcription"/>
    <property type="evidence" value="ECO:0007669"/>
    <property type="project" value="TreeGrafter"/>
</dbReference>
<dbReference type="InterPro" id="IPR050707">
    <property type="entry name" value="HTH_MetabolicPath_Reg"/>
</dbReference>
<dbReference type="InterPro" id="IPR036388">
    <property type="entry name" value="WH-like_DNA-bd_sf"/>
</dbReference>
<organism evidence="6 7">
    <name type="scientific">Aureimonas fodinaquatilis</name>
    <dbReference type="NCBI Taxonomy" id="2565783"/>
    <lineage>
        <taxon>Bacteria</taxon>
        <taxon>Pseudomonadati</taxon>
        <taxon>Pseudomonadota</taxon>
        <taxon>Alphaproteobacteria</taxon>
        <taxon>Hyphomicrobiales</taxon>
        <taxon>Aurantimonadaceae</taxon>
        <taxon>Aureimonas</taxon>
    </lineage>
</organism>
<dbReference type="InterPro" id="IPR005471">
    <property type="entry name" value="Tscrpt_reg_IclR_N"/>
</dbReference>
<evidence type="ECO:0000259" key="4">
    <source>
        <dbReference type="PROSITE" id="PS51077"/>
    </source>
</evidence>
<dbReference type="PROSITE" id="PS51077">
    <property type="entry name" value="HTH_ICLR"/>
    <property type="match status" value="1"/>
</dbReference>
<dbReference type="GO" id="GO:0003677">
    <property type="term" value="F:DNA binding"/>
    <property type="evidence" value="ECO:0007669"/>
    <property type="project" value="UniProtKB-KW"/>
</dbReference>
<dbReference type="Gene3D" id="1.10.10.10">
    <property type="entry name" value="Winged helix-like DNA-binding domain superfamily/Winged helix DNA-binding domain"/>
    <property type="match status" value="1"/>
</dbReference>
<keyword evidence="2" id="KW-0238">DNA-binding</keyword>
<evidence type="ECO:0000256" key="3">
    <source>
        <dbReference type="ARBA" id="ARBA00023163"/>
    </source>
</evidence>
<dbReference type="EMBL" id="VTWH01000004">
    <property type="protein sequence ID" value="KAA0969075.1"/>
    <property type="molecule type" value="Genomic_DNA"/>
</dbReference>
<feature type="domain" description="IclR-ED" evidence="5">
    <location>
        <begin position="69"/>
        <end position="252"/>
    </location>
</feature>
<gene>
    <name evidence="6" type="ORF">FPY71_16160</name>
</gene>
<reference evidence="6 7" key="1">
    <citation type="submission" date="2019-08" db="EMBL/GenBank/DDBJ databases">
        <title>Aureimonas fodiniaquatilis sp. nov., isolated from a coal mine wastewater.</title>
        <authorList>
            <person name="Kim W."/>
        </authorList>
    </citation>
    <scope>NUCLEOTIDE SEQUENCE [LARGE SCALE GENOMIC DNA]</scope>
    <source>
        <strain evidence="6 7">CAU 1482</strain>
    </source>
</reference>
<dbReference type="PANTHER" id="PTHR30136">
    <property type="entry name" value="HELIX-TURN-HELIX TRANSCRIPTIONAL REGULATOR, ICLR FAMILY"/>
    <property type="match status" value="1"/>
</dbReference>
<dbReference type="SUPFAM" id="SSF55781">
    <property type="entry name" value="GAF domain-like"/>
    <property type="match status" value="1"/>
</dbReference>
<dbReference type="SMART" id="SM00346">
    <property type="entry name" value="HTH_ICLR"/>
    <property type="match status" value="1"/>
</dbReference>
<dbReference type="SUPFAM" id="SSF46785">
    <property type="entry name" value="Winged helix' DNA-binding domain"/>
    <property type="match status" value="1"/>
</dbReference>
<dbReference type="InterPro" id="IPR014757">
    <property type="entry name" value="Tscrpt_reg_IclR_C"/>
</dbReference>
<feature type="domain" description="HTH iclR-type" evidence="4">
    <location>
        <begin position="7"/>
        <end position="68"/>
    </location>
</feature>
<name>A0A5B0DSW1_9HYPH</name>
<evidence type="ECO:0000313" key="7">
    <source>
        <dbReference type="Proteomes" id="UP000324738"/>
    </source>
</evidence>
<dbReference type="PROSITE" id="PS51078">
    <property type="entry name" value="ICLR_ED"/>
    <property type="match status" value="1"/>
</dbReference>
<dbReference type="GO" id="GO:0003700">
    <property type="term" value="F:DNA-binding transcription factor activity"/>
    <property type="evidence" value="ECO:0007669"/>
    <property type="project" value="TreeGrafter"/>
</dbReference>
<dbReference type="AlphaFoldDB" id="A0A5B0DSW1"/>
<proteinExistence type="predicted"/>
<dbReference type="RefSeq" id="WP_149301348.1">
    <property type="nucleotide sequence ID" value="NZ_VTWH01000004.1"/>
</dbReference>
<dbReference type="Gene3D" id="3.30.450.40">
    <property type="match status" value="1"/>
</dbReference>
<keyword evidence="7" id="KW-1185">Reference proteome</keyword>
<dbReference type="Proteomes" id="UP000324738">
    <property type="component" value="Unassembled WGS sequence"/>
</dbReference>
<dbReference type="InterPro" id="IPR029016">
    <property type="entry name" value="GAF-like_dom_sf"/>
</dbReference>
<keyword evidence="3" id="KW-0804">Transcription</keyword>